<dbReference type="InterPro" id="IPR036388">
    <property type="entry name" value="WH-like_DNA-bd_sf"/>
</dbReference>
<protein>
    <submittedName>
        <fullName evidence="6">LysR family transcriptional regulator</fullName>
    </submittedName>
</protein>
<keyword evidence="3" id="KW-0238">DNA-binding</keyword>
<evidence type="ECO:0000313" key="6">
    <source>
        <dbReference type="EMBL" id="MBS7528607.1"/>
    </source>
</evidence>
<dbReference type="PROSITE" id="PS50931">
    <property type="entry name" value="HTH_LYSR"/>
    <property type="match status" value="1"/>
</dbReference>
<evidence type="ECO:0000256" key="1">
    <source>
        <dbReference type="ARBA" id="ARBA00009437"/>
    </source>
</evidence>
<reference evidence="6 7" key="1">
    <citation type="submission" date="2021-05" db="EMBL/GenBank/DDBJ databases">
        <title>Fusibacter ferrireducens sp. nov., an anaerobic, sulfur- and Fe-reducing bacterium isolated from the mangrove sediment.</title>
        <authorList>
            <person name="Qiu D."/>
        </authorList>
    </citation>
    <scope>NUCLEOTIDE SEQUENCE [LARGE SCALE GENOMIC DNA]</scope>
    <source>
        <strain evidence="6 7">DSM 12116</strain>
    </source>
</reference>
<dbReference type="InterPro" id="IPR005119">
    <property type="entry name" value="LysR_subst-bd"/>
</dbReference>
<evidence type="ECO:0000256" key="2">
    <source>
        <dbReference type="ARBA" id="ARBA00023015"/>
    </source>
</evidence>
<evidence type="ECO:0000256" key="4">
    <source>
        <dbReference type="ARBA" id="ARBA00023163"/>
    </source>
</evidence>
<name>A0ABS5PUR8_9FIRM</name>
<dbReference type="Gene3D" id="1.10.10.10">
    <property type="entry name" value="Winged helix-like DNA-binding domain superfamily/Winged helix DNA-binding domain"/>
    <property type="match status" value="1"/>
</dbReference>
<dbReference type="PANTHER" id="PTHR30126:SF64">
    <property type="entry name" value="HTH-TYPE TRANSCRIPTIONAL REGULATOR CITR"/>
    <property type="match status" value="1"/>
</dbReference>
<accession>A0ABS5PUR8</accession>
<dbReference type="Gene3D" id="3.40.190.10">
    <property type="entry name" value="Periplasmic binding protein-like II"/>
    <property type="match status" value="2"/>
</dbReference>
<dbReference type="EMBL" id="JAHBCL010000048">
    <property type="protein sequence ID" value="MBS7528607.1"/>
    <property type="molecule type" value="Genomic_DNA"/>
</dbReference>
<evidence type="ECO:0000259" key="5">
    <source>
        <dbReference type="PROSITE" id="PS50931"/>
    </source>
</evidence>
<dbReference type="InterPro" id="IPR000847">
    <property type="entry name" value="LysR_HTH_N"/>
</dbReference>
<comment type="caution">
    <text evidence="6">The sequence shown here is derived from an EMBL/GenBank/DDBJ whole genome shotgun (WGS) entry which is preliminary data.</text>
</comment>
<organism evidence="6 7">
    <name type="scientific">Fusibacter paucivorans</name>
    <dbReference type="NCBI Taxonomy" id="76009"/>
    <lineage>
        <taxon>Bacteria</taxon>
        <taxon>Bacillati</taxon>
        <taxon>Bacillota</taxon>
        <taxon>Clostridia</taxon>
        <taxon>Eubacteriales</taxon>
        <taxon>Eubacteriales Family XII. Incertae Sedis</taxon>
        <taxon>Fusibacter</taxon>
    </lineage>
</organism>
<proteinExistence type="inferred from homology"/>
<dbReference type="RefSeq" id="WP_213238464.1">
    <property type="nucleotide sequence ID" value="NZ_JAHBCL010000048.1"/>
</dbReference>
<gene>
    <name evidence="6" type="ORF">KHM83_18215</name>
</gene>
<dbReference type="Pfam" id="PF00126">
    <property type="entry name" value="HTH_1"/>
    <property type="match status" value="1"/>
</dbReference>
<sequence>MINHKQLLTLKMVAEESSYSLAAKKLFITQPAVSLQIKAIEQITGFQIFERCDGELALTPSGRILYEQANIILNQYETLNDFIRQSQSVKNGTLKLATSTIPGEYILPKLIFEFRKHFPDILVDVEISASSKVVNYVLNGEYEVGLVGFAPTHRELSVRQLWPERLKIIKPSKLLFDPTSLRQILEQPLIMREDGSGTKDVVMRYLGDHGITSRSFSPAAVFGSTRAVISAVEAGLGIGWVSELAIKEPLHSGRITVLDERFDILRHFYLITRKKRTLSPLSDHFIQFLEAVQLSE</sequence>
<evidence type="ECO:0000256" key="3">
    <source>
        <dbReference type="ARBA" id="ARBA00023125"/>
    </source>
</evidence>
<dbReference type="InterPro" id="IPR036390">
    <property type="entry name" value="WH_DNA-bd_sf"/>
</dbReference>
<dbReference type="InterPro" id="IPR047788">
    <property type="entry name" value="LysR-like_Sec_metab"/>
</dbReference>
<feature type="domain" description="HTH lysR-type" evidence="5">
    <location>
        <begin position="2"/>
        <end position="59"/>
    </location>
</feature>
<dbReference type="SUPFAM" id="SSF53850">
    <property type="entry name" value="Periplasmic binding protein-like II"/>
    <property type="match status" value="1"/>
</dbReference>
<evidence type="ECO:0000313" key="7">
    <source>
        <dbReference type="Proteomes" id="UP000746471"/>
    </source>
</evidence>
<keyword evidence="2" id="KW-0805">Transcription regulation</keyword>
<comment type="similarity">
    <text evidence="1">Belongs to the LysR transcriptional regulatory family.</text>
</comment>
<dbReference type="NCBIfam" id="NF040786">
    <property type="entry name" value="LysR_Sec_metab"/>
    <property type="match status" value="1"/>
</dbReference>
<dbReference type="Proteomes" id="UP000746471">
    <property type="component" value="Unassembled WGS sequence"/>
</dbReference>
<keyword evidence="4" id="KW-0804">Transcription</keyword>
<dbReference type="SUPFAM" id="SSF46785">
    <property type="entry name" value="Winged helix' DNA-binding domain"/>
    <property type="match status" value="1"/>
</dbReference>
<dbReference type="Pfam" id="PF03466">
    <property type="entry name" value="LysR_substrate"/>
    <property type="match status" value="1"/>
</dbReference>
<dbReference type="PANTHER" id="PTHR30126">
    <property type="entry name" value="HTH-TYPE TRANSCRIPTIONAL REGULATOR"/>
    <property type="match status" value="1"/>
</dbReference>
<keyword evidence="7" id="KW-1185">Reference proteome</keyword>
<dbReference type="PRINTS" id="PR00039">
    <property type="entry name" value="HTHLYSR"/>
</dbReference>